<keyword evidence="7 10" id="KW-0472">Membrane</keyword>
<keyword evidence="9 10" id="KW-0998">Cell outer membrane</keyword>
<name>A0ABW9VR90_9BURK</name>
<dbReference type="PROSITE" id="PS52016">
    <property type="entry name" value="TONB_DEPENDENT_REC_3"/>
    <property type="match status" value="1"/>
</dbReference>
<evidence type="ECO:0000256" key="9">
    <source>
        <dbReference type="ARBA" id="ARBA00023237"/>
    </source>
</evidence>
<dbReference type="Proteomes" id="UP000478090">
    <property type="component" value="Unassembled WGS sequence"/>
</dbReference>
<dbReference type="SUPFAM" id="SSF56935">
    <property type="entry name" value="Porins"/>
    <property type="match status" value="1"/>
</dbReference>
<dbReference type="InterPro" id="IPR039426">
    <property type="entry name" value="TonB-dep_rcpt-like"/>
</dbReference>
<dbReference type="InterPro" id="IPR037066">
    <property type="entry name" value="Plug_dom_sf"/>
</dbReference>
<evidence type="ECO:0000256" key="7">
    <source>
        <dbReference type="ARBA" id="ARBA00023136"/>
    </source>
</evidence>
<evidence type="ECO:0000259" key="13">
    <source>
        <dbReference type="Pfam" id="PF07715"/>
    </source>
</evidence>
<keyword evidence="15" id="KW-1185">Reference proteome</keyword>
<reference evidence="14 15" key="1">
    <citation type="submission" date="2019-12" db="EMBL/GenBank/DDBJ databases">
        <title>Novel species isolated from a subtropical stream in China.</title>
        <authorList>
            <person name="Lu H."/>
        </authorList>
    </citation>
    <scope>NUCLEOTIDE SEQUENCE [LARGE SCALE GENOMIC DNA]</scope>
    <source>
        <strain evidence="14 15">CY13W</strain>
    </source>
</reference>
<evidence type="ECO:0000256" key="5">
    <source>
        <dbReference type="ARBA" id="ARBA00022692"/>
    </source>
</evidence>
<evidence type="ECO:0000256" key="1">
    <source>
        <dbReference type="ARBA" id="ARBA00004571"/>
    </source>
</evidence>
<dbReference type="InterPro" id="IPR000531">
    <property type="entry name" value="Beta-barrel_TonB"/>
</dbReference>
<dbReference type="InterPro" id="IPR012910">
    <property type="entry name" value="Plug_dom"/>
</dbReference>
<dbReference type="PANTHER" id="PTHR30069">
    <property type="entry name" value="TONB-DEPENDENT OUTER MEMBRANE RECEPTOR"/>
    <property type="match status" value="1"/>
</dbReference>
<proteinExistence type="inferred from homology"/>
<dbReference type="PANTHER" id="PTHR30069:SF49">
    <property type="entry name" value="OUTER MEMBRANE PROTEIN C"/>
    <property type="match status" value="1"/>
</dbReference>
<dbReference type="Pfam" id="PF07715">
    <property type="entry name" value="Plug"/>
    <property type="match status" value="1"/>
</dbReference>
<comment type="subcellular location">
    <subcellularLocation>
        <location evidence="1 10">Cell outer membrane</location>
        <topology evidence="1 10">Multi-pass membrane protein</topology>
    </subcellularLocation>
</comment>
<evidence type="ECO:0000256" key="2">
    <source>
        <dbReference type="ARBA" id="ARBA00009810"/>
    </source>
</evidence>
<protein>
    <submittedName>
        <fullName evidence="14">TonB-dependent receptor</fullName>
    </submittedName>
</protein>
<dbReference type="EMBL" id="WWCM01000034">
    <property type="protein sequence ID" value="MYM42117.1"/>
    <property type="molecule type" value="Genomic_DNA"/>
</dbReference>
<feature type="domain" description="TonB-dependent receptor-like beta-barrel" evidence="12">
    <location>
        <begin position="229"/>
        <end position="686"/>
    </location>
</feature>
<comment type="similarity">
    <text evidence="2 10 11">Belongs to the TonB-dependent receptor family.</text>
</comment>
<comment type="caution">
    <text evidence="14">The sequence shown here is derived from an EMBL/GenBank/DDBJ whole genome shotgun (WGS) entry which is preliminary data.</text>
</comment>
<evidence type="ECO:0000256" key="8">
    <source>
        <dbReference type="ARBA" id="ARBA00023170"/>
    </source>
</evidence>
<keyword evidence="4 10" id="KW-1134">Transmembrane beta strand</keyword>
<evidence type="ECO:0000256" key="3">
    <source>
        <dbReference type="ARBA" id="ARBA00022448"/>
    </source>
</evidence>
<feature type="domain" description="TonB-dependent receptor plug" evidence="13">
    <location>
        <begin position="57"/>
        <end position="154"/>
    </location>
</feature>
<accession>A0ABW9VR90</accession>
<keyword evidence="3 10" id="KW-0813">Transport</keyword>
<keyword evidence="5 10" id="KW-0812">Transmembrane</keyword>
<dbReference type="RefSeq" id="WP_161041367.1">
    <property type="nucleotide sequence ID" value="NZ_WWCM01000034.1"/>
</dbReference>
<keyword evidence="8 14" id="KW-0675">Receptor</keyword>
<evidence type="ECO:0000256" key="6">
    <source>
        <dbReference type="ARBA" id="ARBA00023077"/>
    </source>
</evidence>
<evidence type="ECO:0000313" key="14">
    <source>
        <dbReference type="EMBL" id="MYM42117.1"/>
    </source>
</evidence>
<evidence type="ECO:0000313" key="15">
    <source>
        <dbReference type="Proteomes" id="UP000478090"/>
    </source>
</evidence>
<evidence type="ECO:0000256" key="10">
    <source>
        <dbReference type="PROSITE-ProRule" id="PRU01360"/>
    </source>
</evidence>
<keyword evidence="6 11" id="KW-0798">TonB box</keyword>
<evidence type="ECO:0000256" key="4">
    <source>
        <dbReference type="ARBA" id="ARBA00022452"/>
    </source>
</evidence>
<organism evidence="14 15">
    <name type="scientific">Duganella qianjiadongensis</name>
    <dbReference type="NCBI Taxonomy" id="2692176"/>
    <lineage>
        <taxon>Bacteria</taxon>
        <taxon>Pseudomonadati</taxon>
        <taxon>Pseudomonadota</taxon>
        <taxon>Betaproteobacteria</taxon>
        <taxon>Burkholderiales</taxon>
        <taxon>Oxalobacteraceae</taxon>
        <taxon>Telluria group</taxon>
        <taxon>Duganella</taxon>
    </lineage>
</organism>
<dbReference type="Gene3D" id="2.170.130.10">
    <property type="entry name" value="TonB-dependent receptor, plug domain"/>
    <property type="match status" value="1"/>
</dbReference>
<gene>
    <name evidence="14" type="ORF">GTP27_22710</name>
</gene>
<dbReference type="Pfam" id="PF00593">
    <property type="entry name" value="TonB_dep_Rec_b-barrel"/>
    <property type="match status" value="1"/>
</dbReference>
<evidence type="ECO:0000256" key="11">
    <source>
        <dbReference type="RuleBase" id="RU003357"/>
    </source>
</evidence>
<sequence length="727" mass="79232">MKNSNSSAFIPSRSVLNTAIGVALCSSAWAQEAKPLPQLPTVTVIGEKASEFGLVIDGKNLSSRRFATNDTATLLDGVPGISLYSGGGVSSLPAINGLADDRLKITVDGMSITSACPNHMNPALSYIDPAALSQVNVYAGIVPVSQGGDSIGGAIAVKSTPPVFAKENEGIKTTGNFTAFERSNGDVNGVSLQANAATENFSIGYTGNTVDAGNYKDGKGKEVAASRYKVRNNTLKFATVSGQDLWTIALGWQDIPFQGYPNQSMDMTSNKSFSINASYAGSFHWGTVDARAFRQHVRHKMDVLSDKAAAAGFPIADSYMPMDTDAVDLGYSIIAAAPLNESQIVRFGHEFHRYTLNDWWPPLVGSMGMSPNTFWNVNGGRRDRIALFSELDTRLSKELSTQLGARVERVAMSTGKVQGYHEANAPFGDAYQTDSATFNAKNHKRNDVNWDLTASARYLNSSSETYDSGFSRKTRSPNMHERYTWSNEAMMAGLMNNWFGDLNSYVGNLNLKPEVAYSFKANVDWHDAELRDWQVKMSPFYTYVKDYINAVSNTSANPYNMSGILGRQSLTFANQNAYLYGVDISGKKLLGKAYGEWTMRASLSYTRGKTTNGENLYNIMPLNSRLIIDHTLGSWSNTLEAVFVGAKDKLNAVRAEQGTAGYSVANYRTSYKLNSSVKFDAGVDNIFNRQYDLPLGGLEYVSANMTNAPRPLRAMGRSVNIGISISY</sequence>
<evidence type="ECO:0000259" key="12">
    <source>
        <dbReference type="Pfam" id="PF00593"/>
    </source>
</evidence>
<dbReference type="Gene3D" id="2.40.170.20">
    <property type="entry name" value="TonB-dependent receptor, beta-barrel domain"/>
    <property type="match status" value="1"/>
</dbReference>
<dbReference type="InterPro" id="IPR036942">
    <property type="entry name" value="Beta-barrel_TonB_sf"/>
</dbReference>